<reference evidence="3" key="2">
    <citation type="submission" date="2025-08" db="UniProtKB">
        <authorList>
            <consortium name="Ensembl"/>
        </authorList>
    </citation>
    <scope>IDENTIFICATION</scope>
    <source>
        <strain evidence="3">Isolate ISIS603380</strain>
    </source>
</reference>
<reference evidence="3 4" key="1">
    <citation type="submission" date="2009-06" db="EMBL/GenBank/DDBJ databases">
        <title>The Genome Sequence of Loxodonta africana (African elephant).</title>
        <authorList>
            <person name="Di Palma F."/>
            <person name="Heiman D."/>
            <person name="Young S."/>
            <person name="Johnson J."/>
            <person name="Lander E.S."/>
            <person name="Lindblad-Toh K."/>
        </authorList>
    </citation>
    <scope>NUCLEOTIDE SEQUENCE [LARGE SCALE GENOMIC DNA]</scope>
    <source>
        <strain evidence="3 4">Isolate ISIS603380</strain>
    </source>
</reference>
<dbReference type="Proteomes" id="UP000007646">
    <property type="component" value="Unassembled WGS sequence"/>
</dbReference>
<dbReference type="STRING" id="9785.ENSLAFP00000023143"/>
<name>G3U5N5_LOXAF</name>
<evidence type="ECO:0000256" key="2">
    <source>
        <dbReference type="SAM" id="Phobius"/>
    </source>
</evidence>
<dbReference type="InterPro" id="IPR052387">
    <property type="entry name" value="Fibrocystin"/>
</dbReference>
<keyword evidence="4" id="KW-1185">Reference proteome</keyword>
<keyword evidence="2" id="KW-0472">Membrane</keyword>
<evidence type="ECO:0000313" key="4">
    <source>
        <dbReference type="Proteomes" id="UP000007646"/>
    </source>
</evidence>
<keyword evidence="2" id="KW-0812">Transmembrane</keyword>
<dbReference type="InParanoid" id="G3U5N5"/>
<dbReference type="HOGENOM" id="CLU_503382_0_0_1"/>
<dbReference type="PANTHER" id="PTHR46769:SF1">
    <property type="entry name" value="FIBROCYSTIN"/>
    <property type="match status" value="1"/>
</dbReference>
<keyword evidence="2" id="KW-1133">Transmembrane helix</keyword>
<dbReference type="Ensembl" id="ENSLAFT00000029516.1">
    <property type="protein sequence ID" value="ENSLAFP00000023143.1"/>
    <property type="gene ID" value="ENSLAFG00000032031.1"/>
</dbReference>
<dbReference type="PANTHER" id="PTHR46769">
    <property type="entry name" value="POLYCYSTIC KIDNEY AND HEPATIC DISEASE 1 (AUTOSOMAL RECESSIVE)-LIKE 1"/>
    <property type="match status" value="1"/>
</dbReference>
<dbReference type="eggNOG" id="ENOG502QR85">
    <property type="taxonomic scope" value="Eukaryota"/>
</dbReference>
<dbReference type="GeneTree" id="ENSGT00940000160697"/>
<feature type="transmembrane region" description="Helical" evidence="2">
    <location>
        <begin position="320"/>
        <end position="344"/>
    </location>
</feature>
<evidence type="ECO:0000256" key="1">
    <source>
        <dbReference type="ARBA" id="ARBA00022729"/>
    </source>
</evidence>
<proteinExistence type="predicted"/>
<dbReference type="AlphaFoldDB" id="G3U5N5"/>
<dbReference type="OMA" id="DIRIVHI"/>
<accession>G3U5N5</accession>
<keyword evidence="1" id="KW-0732">Signal</keyword>
<protein>
    <submittedName>
        <fullName evidence="3">Uncharacterized protein</fullName>
    </submittedName>
</protein>
<organism evidence="3 4">
    <name type="scientific">Loxodonta africana</name>
    <name type="common">African elephant</name>
    <dbReference type="NCBI Taxonomy" id="9785"/>
    <lineage>
        <taxon>Eukaryota</taxon>
        <taxon>Metazoa</taxon>
        <taxon>Chordata</taxon>
        <taxon>Craniata</taxon>
        <taxon>Vertebrata</taxon>
        <taxon>Euteleostomi</taxon>
        <taxon>Mammalia</taxon>
        <taxon>Eutheria</taxon>
        <taxon>Afrotheria</taxon>
        <taxon>Proboscidea</taxon>
        <taxon>Elephantidae</taxon>
        <taxon>Loxodonta</taxon>
    </lineage>
</organism>
<evidence type="ECO:0000313" key="3">
    <source>
        <dbReference type="Ensembl" id="ENSLAFP00000023143.1"/>
    </source>
</evidence>
<reference evidence="3" key="3">
    <citation type="submission" date="2025-09" db="UniProtKB">
        <authorList>
            <consortium name="Ensembl"/>
        </authorList>
    </citation>
    <scope>IDENTIFICATION</scope>
    <source>
        <strain evidence="3">Isolate ISIS603380</strain>
    </source>
</reference>
<sequence>MDNLLYVVLQGKEPIEIRSGVSIHLAFTVMFSVVEKEWETVILQRLTDFLQIGQDQIRIIHEMPGNEETIRAIADSRAKRIRNCPTVTCASHYRRVSQRRPLMIQTSSYRVEPTTTVETISKVIVIEIGDLPIVRNTGLTPSLSSNKLQNLVHQLITAQQTGVLESVLNVTIGTLMVTQSKGVIGYGNTSSVKTGNLIYIRPYVLSVLVQPSDGEVGKELPVQPQLVFLDEQNRRVETLGAPSEPWLISAFLEGTADSVLKGCTQAETQDGYVSFSNLAILITGSNWHFIFTVTSPPGVNFTARSRSFAVLPGAGPERSAVILAASLCSAVSWLALCCLVCCWFKKSKSKSRKTKTEEISEYQTNDQRNHIHVSSKHQASQVETEQEGSVMGEDLRMKVMLGSPQLPHQSLNGVSEGRLPPCCREEGSGQEEATVSAPGIVSITSQGHTCPPGSPAQQVYLQETRKWKEAQEQLLRYQLAGQDQRMMLCPDLRQERQHLQGQSWLSKDSGSVRLSQEKKSSCGASEAFGFHSVHPEAIQEQL</sequence>